<evidence type="ECO:0000313" key="3">
    <source>
        <dbReference type="EMBL" id="RST97716.1"/>
    </source>
</evidence>
<sequence length="328" mass="35152">MKKIINRSTDVVTQLLNGINFAYADILERVPKTGIILSKVQPQAVAVISGGGTGHEPAHSGYVGENMLAASINGPIFIPPTVAEIVQTIQLVDKGQGVLLIVKNFEADVTNFLAAEKLAQGAGHQVAHIIVNDDCSIDKETFKKRRRGVAGTVFVHKILSGAAAAGQTLKELTLLGEQVVMSLNTLGLAVAPGTLPGESAPQFQLGESEISFGIGIHGEAGYREEPISHSEKLANELINKLKSQYQLKQGSQLALLINGLGGTTALELMIFANDVRRLLELDGIDVQFKKVGNFMTSLNMAGVSLTFLEIKDPQWLTYLQLPVSAYGW</sequence>
<dbReference type="InterPro" id="IPR004006">
    <property type="entry name" value="DhaK_dom"/>
</dbReference>
<dbReference type="EMBL" id="NGJU01000001">
    <property type="protein sequence ID" value="RST97716.1"/>
    <property type="molecule type" value="Genomic_DNA"/>
</dbReference>
<dbReference type="Gene3D" id="3.30.1180.20">
    <property type="entry name" value="Dihydroxyacetone kinase, domain 2"/>
    <property type="match status" value="1"/>
</dbReference>
<dbReference type="PROSITE" id="PS51481">
    <property type="entry name" value="DHAK"/>
    <property type="match status" value="1"/>
</dbReference>
<dbReference type="OrthoDB" id="9806345at2"/>
<organism evidence="3 4">
    <name type="scientific">Vagococcus salmoninarum</name>
    <dbReference type="NCBI Taxonomy" id="2739"/>
    <lineage>
        <taxon>Bacteria</taxon>
        <taxon>Bacillati</taxon>
        <taxon>Bacillota</taxon>
        <taxon>Bacilli</taxon>
        <taxon>Lactobacillales</taxon>
        <taxon>Enterococcaceae</taxon>
        <taxon>Vagococcus</taxon>
    </lineage>
</organism>
<dbReference type="NCBIfam" id="TIGR02362">
    <property type="entry name" value="dhaK1b"/>
    <property type="match status" value="1"/>
</dbReference>
<evidence type="ECO:0000313" key="4">
    <source>
        <dbReference type="Proteomes" id="UP000287239"/>
    </source>
</evidence>
<reference evidence="3 4" key="1">
    <citation type="submission" date="2017-05" db="EMBL/GenBank/DDBJ databases">
        <title>Vagococcus spp. assemblies.</title>
        <authorList>
            <person name="Gulvik C.A."/>
        </authorList>
    </citation>
    <scope>NUCLEOTIDE SEQUENCE [LARGE SCALE GENOMIC DNA]</scope>
    <source>
        <strain evidence="3 4">NCFB 2777</strain>
    </source>
</reference>
<name>A0A429ZVQ4_9ENTE</name>
<dbReference type="Pfam" id="PF02733">
    <property type="entry name" value="Dak1"/>
    <property type="match status" value="1"/>
</dbReference>
<dbReference type="SUPFAM" id="SSF82549">
    <property type="entry name" value="DAK1/DegV-like"/>
    <property type="match status" value="1"/>
</dbReference>
<dbReference type="Gene3D" id="3.40.50.10440">
    <property type="entry name" value="Dihydroxyacetone kinase, domain 1"/>
    <property type="match status" value="1"/>
</dbReference>
<dbReference type="InterPro" id="IPR050861">
    <property type="entry name" value="Dihydroxyacetone_Kinase"/>
</dbReference>
<feature type="domain" description="DhaK" evidence="2">
    <location>
        <begin position="7"/>
        <end position="328"/>
    </location>
</feature>
<proteinExistence type="predicted"/>
<dbReference type="GO" id="GO:0019563">
    <property type="term" value="P:glycerol catabolic process"/>
    <property type="evidence" value="ECO:0007669"/>
    <property type="project" value="TreeGrafter"/>
</dbReference>
<accession>A0A429ZVQ4</accession>
<dbReference type="Proteomes" id="UP000287239">
    <property type="component" value="Unassembled WGS sequence"/>
</dbReference>
<dbReference type="FunFam" id="3.40.50.10440:FF:000001">
    <property type="entry name" value="Dihydroxyacetone kinase, DhaK subunit"/>
    <property type="match status" value="1"/>
</dbReference>
<dbReference type="GeneID" id="98566742"/>
<dbReference type="RefSeq" id="WP_126777869.1">
    <property type="nucleotide sequence ID" value="NZ_NGJU01000001.1"/>
</dbReference>
<protein>
    <recommendedName>
        <fullName evidence="1">DhaKLM operon coactivator DhaQ</fullName>
    </recommendedName>
</protein>
<dbReference type="GO" id="GO:0005829">
    <property type="term" value="C:cytosol"/>
    <property type="evidence" value="ECO:0007669"/>
    <property type="project" value="TreeGrafter"/>
</dbReference>
<comment type="caution">
    <text evidence="3">The sequence shown here is derived from an EMBL/GenBank/DDBJ whole genome shotgun (WGS) entry which is preliminary data.</text>
</comment>
<gene>
    <name evidence="3" type="ORF">CBF35_00045</name>
</gene>
<dbReference type="PANTHER" id="PTHR28629">
    <property type="entry name" value="TRIOKINASE/FMN CYCLASE"/>
    <property type="match status" value="1"/>
</dbReference>
<dbReference type="InterPro" id="IPR012735">
    <property type="entry name" value="DhaK_1b"/>
</dbReference>
<dbReference type="GO" id="GO:0004371">
    <property type="term" value="F:glycerone kinase activity"/>
    <property type="evidence" value="ECO:0007669"/>
    <property type="project" value="UniProtKB-UniRule"/>
</dbReference>
<evidence type="ECO:0000256" key="1">
    <source>
        <dbReference type="NCBIfam" id="TIGR02362"/>
    </source>
</evidence>
<keyword evidence="4" id="KW-1185">Reference proteome</keyword>
<evidence type="ECO:0000259" key="2">
    <source>
        <dbReference type="PROSITE" id="PS51481"/>
    </source>
</evidence>
<dbReference type="PANTHER" id="PTHR28629:SF4">
    <property type="entry name" value="TRIOKINASE_FMN CYCLASE"/>
    <property type="match status" value="1"/>
</dbReference>
<dbReference type="AlphaFoldDB" id="A0A429ZVQ4"/>